<dbReference type="EMBL" id="MU274905">
    <property type="protein sequence ID" value="KAI0091547.1"/>
    <property type="molecule type" value="Genomic_DNA"/>
</dbReference>
<protein>
    <submittedName>
        <fullName evidence="1">Uncharacterized protein</fullName>
    </submittedName>
</protein>
<evidence type="ECO:0000313" key="2">
    <source>
        <dbReference type="Proteomes" id="UP001055072"/>
    </source>
</evidence>
<reference evidence="1" key="1">
    <citation type="journal article" date="2021" name="Environ. Microbiol.">
        <title>Gene family expansions and transcriptome signatures uncover fungal adaptations to wood decay.</title>
        <authorList>
            <person name="Hage H."/>
            <person name="Miyauchi S."/>
            <person name="Viragh M."/>
            <person name="Drula E."/>
            <person name="Min B."/>
            <person name="Chaduli D."/>
            <person name="Navarro D."/>
            <person name="Favel A."/>
            <person name="Norest M."/>
            <person name="Lesage-Meessen L."/>
            <person name="Balint B."/>
            <person name="Merenyi Z."/>
            <person name="de Eugenio L."/>
            <person name="Morin E."/>
            <person name="Martinez A.T."/>
            <person name="Baldrian P."/>
            <person name="Stursova M."/>
            <person name="Martinez M.J."/>
            <person name="Novotny C."/>
            <person name="Magnuson J.K."/>
            <person name="Spatafora J.W."/>
            <person name="Maurice S."/>
            <person name="Pangilinan J."/>
            <person name="Andreopoulos W."/>
            <person name="LaButti K."/>
            <person name="Hundley H."/>
            <person name="Na H."/>
            <person name="Kuo A."/>
            <person name="Barry K."/>
            <person name="Lipzen A."/>
            <person name="Henrissat B."/>
            <person name="Riley R."/>
            <person name="Ahrendt S."/>
            <person name="Nagy L.G."/>
            <person name="Grigoriev I.V."/>
            <person name="Martin F."/>
            <person name="Rosso M.N."/>
        </authorList>
    </citation>
    <scope>NUCLEOTIDE SEQUENCE</scope>
    <source>
        <strain evidence="1">CBS 384.51</strain>
    </source>
</reference>
<organism evidence="1 2">
    <name type="scientific">Irpex rosettiformis</name>
    <dbReference type="NCBI Taxonomy" id="378272"/>
    <lineage>
        <taxon>Eukaryota</taxon>
        <taxon>Fungi</taxon>
        <taxon>Dikarya</taxon>
        <taxon>Basidiomycota</taxon>
        <taxon>Agaricomycotina</taxon>
        <taxon>Agaricomycetes</taxon>
        <taxon>Polyporales</taxon>
        <taxon>Irpicaceae</taxon>
        <taxon>Irpex</taxon>
    </lineage>
</organism>
<comment type="caution">
    <text evidence="1">The sequence shown here is derived from an EMBL/GenBank/DDBJ whole genome shotgun (WGS) entry which is preliminary data.</text>
</comment>
<keyword evidence="2" id="KW-1185">Reference proteome</keyword>
<evidence type="ECO:0000313" key="1">
    <source>
        <dbReference type="EMBL" id="KAI0091547.1"/>
    </source>
</evidence>
<gene>
    <name evidence="1" type="ORF">BDY19DRAFT_991241</name>
</gene>
<accession>A0ACB8UB20</accession>
<name>A0ACB8UB20_9APHY</name>
<proteinExistence type="predicted"/>
<dbReference type="Proteomes" id="UP001055072">
    <property type="component" value="Unassembled WGS sequence"/>
</dbReference>
<sequence>MSDSGMNTLFERYSNDPPPLSTDKYRVRMTTYIGFVSFAILIWDHMITFADEVEYIWKGQKRNPFVWLFLLNRYVTPLGFIVNLLAYMSNLLTPERFHYVVYEGSTTVVGINIVALMMLLRIRALYRKQTSVTVFVALCFCVELGVNAWLLSHAVPVAHNKGVSACTMIFDESVGWAASAFAWLPLAYDTIVFGLTMYSTLVPTRKKTAGKLSRVMLTDGILYYSVILTVNLVLTIMLVAAPPGLQNICSQLAYLLTVTMMSRITLSLRKRASTREVDPLLCSMKSFTCSTPHFVHRSRGATHTTDLNVSIVVQASTTTHDDQGDVIDIYQIEDSLDDIAESERRKNSSGDAYDWYQLRPPAPVIGHLRPTQGMNDTDVVRVV</sequence>